<evidence type="ECO:0000259" key="1">
    <source>
        <dbReference type="Pfam" id="PF18023"/>
    </source>
</evidence>
<dbReference type="Pfam" id="PF18023">
    <property type="entry name" value="FKBP_N_2"/>
    <property type="match status" value="1"/>
</dbReference>
<dbReference type="AlphaFoldDB" id="A0A034W9F6"/>
<dbReference type="InterPro" id="IPR050754">
    <property type="entry name" value="FKBP4/5/8-like"/>
</dbReference>
<dbReference type="Gene3D" id="1.20.58.80">
    <property type="entry name" value="Phosphotransferase system, lactose/cellobiose-type IIA subunit"/>
    <property type="match status" value="1"/>
</dbReference>
<feature type="domain" description="BDBT FKBP like N-terminal" evidence="1">
    <location>
        <begin position="15"/>
        <end position="120"/>
    </location>
</feature>
<dbReference type="InterPro" id="IPR011990">
    <property type="entry name" value="TPR-like_helical_dom_sf"/>
</dbReference>
<feature type="domain" description="Bride of doubletime-like TPR" evidence="2">
    <location>
        <begin position="129"/>
        <end position="213"/>
    </location>
</feature>
<dbReference type="InterPro" id="IPR040478">
    <property type="entry name" value="FKBP_N_2"/>
</dbReference>
<dbReference type="Gene3D" id="2.40.30.320">
    <property type="match status" value="1"/>
</dbReference>
<accession>A0A034W9F6</accession>
<organism evidence="3">
    <name type="scientific">Bactrocera dorsalis</name>
    <name type="common">Oriental fruit fly</name>
    <name type="synonym">Dacus dorsalis</name>
    <dbReference type="NCBI Taxonomy" id="27457"/>
    <lineage>
        <taxon>Eukaryota</taxon>
        <taxon>Metazoa</taxon>
        <taxon>Ecdysozoa</taxon>
        <taxon>Arthropoda</taxon>
        <taxon>Hexapoda</taxon>
        <taxon>Insecta</taxon>
        <taxon>Pterygota</taxon>
        <taxon>Neoptera</taxon>
        <taxon>Endopterygota</taxon>
        <taxon>Diptera</taxon>
        <taxon>Brachycera</taxon>
        <taxon>Muscomorpha</taxon>
        <taxon>Tephritoidea</taxon>
        <taxon>Tephritidae</taxon>
        <taxon>Bactrocera</taxon>
        <taxon>Bactrocera</taxon>
    </lineage>
</organism>
<name>A0A034W9F6_BACDO</name>
<dbReference type="SUPFAM" id="SSF48452">
    <property type="entry name" value="TPR-like"/>
    <property type="match status" value="1"/>
</dbReference>
<evidence type="ECO:0000259" key="2">
    <source>
        <dbReference type="Pfam" id="PF21603"/>
    </source>
</evidence>
<dbReference type="OrthoDB" id="433738at2759"/>
<dbReference type="InterPro" id="IPR048919">
    <property type="entry name" value="Bdbt-like_TPR"/>
</dbReference>
<dbReference type="PANTHER" id="PTHR46512:SF10">
    <property type="entry name" value="FK506-BINDING PROTEIN-LIKE"/>
    <property type="match status" value="1"/>
</dbReference>
<protein>
    <submittedName>
        <fullName evidence="3">Uncharacterized protein</fullName>
    </submittedName>
</protein>
<dbReference type="PANTHER" id="PTHR46512">
    <property type="entry name" value="PEPTIDYLPROLYL ISOMERASE"/>
    <property type="match status" value="1"/>
</dbReference>
<sequence>MDKYMPISWYIGTEWTMPAKGLRKQVLSLDNFKFLNKPHLVSKVVVKVEEVQNLNGRESQYLSNELIEQEQKVEIGSALTPVDCYVELLVRQLVVGERARCFIATKTEEIRFILTLIKIEETKEIYKLNVAEMYAHAMRYKENGVVMFKQYPYFAHAYFSRAAKFLISYKPFEGLTLHKDGISSEEMQMLFTQIQTNLAACLLNEQRYDDVLYQTKFVEEHPNATEKSIYRRAMAFYHLKEFEKAQKLIESVSNYQGKKEFAKLHQRLGESWKTSNEQYKNVVKRMFS</sequence>
<proteinExistence type="predicted"/>
<dbReference type="EMBL" id="GAKP01007613">
    <property type="protein sequence ID" value="JAC51339.1"/>
    <property type="molecule type" value="Transcribed_RNA"/>
</dbReference>
<reference evidence="3" key="1">
    <citation type="journal article" date="2014" name="BMC Genomics">
        <title>Characterizing the developmental transcriptome of the oriental fruit fly, Bactrocera dorsalis (Diptera: Tephritidae) through comparative genomic analysis with Drosophila melanogaster utilizing modENCODE datasets.</title>
        <authorList>
            <person name="Geib S.M."/>
            <person name="Calla B."/>
            <person name="Hall B."/>
            <person name="Hou S."/>
            <person name="Manoukis N.C."/>
        </authorList>
    </citation>
    <scope>NUCLEOTIDE SEQUENCE</scope>
    <source>
        <strain evidence="3">Punador</strain>
    </source>
</reference>
<dbReference type="Pfam" id="PF21603">
    <property type="entry name" value="Bdbt-like_TPR"/>
    <property type="match status" value="1"/>
</dbReference>
<evidence type="ECO:0000313" key="3">
    <source>
        <dbReference type="EMBL" id="JAC51339.1"/>
    </source>
</evidence>